<dbReference type="Proteomes" id="UP000265520">
    <property type="component" value="Unassembled WGS sequence"/>
</dbReference>
<feature type="non-terminal residue" evidence="1">
    <location>
        <position position="105"/>
    </location>
</feature>
<sequence length="105" mass="11992">MDWLSYHYVILDCARKLAFFPEPGVARYLLANGLVVTMRNRETEFVSLASMEVSSGVHVEEVRLVQLFQDVFPSEIPGFPPTRELEFFIDLHPGTGPISESPYRM</sequence>
<evidence type="ECO:0000313" key="2">
    <source>
        <dbReference type="Proteomes" id="UP000265520"/>
    </source>
</evidence>
<dbReference type="AlphaFoldDB" id="A0A392S6A7"/>
<protein>
    <recommendedName>
        <fullName evidence="3">Cellular nucleic acid-binding protein</fullName>
    </recommendedName>
</protein>
<accession>A0A392S6A7</accession>
<name>A0A392S6A7_9FABA</name>
<comment type="caution">
    <text evidence="1">The sequence shown here is derived from an EMBL/GenBank/DDBJ whole genome shotgun (WGS) entry which is preliminary data.</text>
</comment>
<keyword evidence="2" id="KW-1185">Reference proteome</keyword>
<dbReference type="EMBL" id="LXQA010317265">
    <property type="protein sequence ID" value="MCI43425.1"/>
    <property type="molecule type" value="Genomic_DNA"/>
</dbReference>
<evidence type="ECO:0000313" key="1">
    <source>
        <dbReference type="EMBL" id="MCI43425.1"/>
    </source>
</evidence>
<reference evidence="1 2" key="1">
    <citation type="journal article" date="2018" name="Front. Plant Sci.">
        <title>Red Clover (Trifolium pratense) and Zigzag Clover (T. medium) - A Picture of Genomic Similarities and Differences.</title>
        <authorList>
            <person name="Dluhosova J."/>
            <person name="Istvanek J."/>
            <person name="Nedelnik J."/>
            <person name="Repkova J."/>
        </authorList>
    </citation>
    <scope>NUCLEOTIDE SEQUENCE [LARGE SCALE GENOMIC DNA]</scope>
    <source>
        <strain evidence="2">cv. 10/8</strain>
        <tissue evidence="1">Leaf</tissue>
    </source>
</reference>
<evidence type="ECO:0008006" key="3">
    <source>
        <dbReference type="Google" id="ProtNLM"/>
    </source>
</evidence>
<organism evidence="1 2">
    <name type="scientific">Trifolium medium</name>
    <dbReference type="NCBI Taxonomy" id="97028"/>
    <lineage>
        <taxon>Eukaryota</taxon>
        <taxon>Viridiplantae</taxon>
        <taxon>Streptophyta</taxon>
        <taxon>Embryophyta</taxon>
        <taxon>Tracheophyta</taxon>
        <taxon>Spermatophyta</taxon>
        <taxon>Magnoliopsida</taxon>
        <taxon>eudicotyledons</taxon>
        <taxon>Gunneridae</taxon>
        <taxon>Pentapetalae</taxon>
        <taxon>rosids</taxon>
        <taxon>fabids</taxon>
        <taxon>Fabales</taxon>
        <taxon>Fabaceae</taxon>
        <taxon>Papilionoideae</taxon>
        <taxon>50 kb inversion clade</taxon>
        <taxon>NPAAA clade</taxon>
        <taxon>Hologalegina</taxon>
        <taxon>IRL clade</taxon>
        <taxon>Trifolieae</taxon>
        <taxon>Trifolium</taxon>
    </lineage>
</organism>
<proteinExistence type="predicted"/>